<sequence>MRENPKLTNALEAFKDSSSEESSESSDSSDSSSSEESNDEEDEEKTMRMKYTDFLKWKKYVKRKEVYSKPKKERHKPSGSRRYLLGNKWCFHCCNSSPFMSFDTKKTSDSPLSVTTVMQAIQNLGVELNVTNKKLEALAGKVAADDGRTL</sequence>
<proteinExistence type="predicted"/>
<feature type="compositionally biased region" description="Low complexity" evidence="1">
    <location>
        <begin position="25"/>
        <end position="35"/>
    </location>
</feature>
<evidence type="ECO:0000313" key="2">
    <source>
        <dbReference type="EMBL" id="VFQ60839.1"/>
    </source>
</evidence>
<keyword evidence="3" id="KW-1185">Reference proteome</keyword>
<protein>
    <submittedName>
        <fullName evidence="2">Uncharacterized protein</fullName>
    </submittedName>
</protein>
<feature type="region of interest" description="Disordered" evidence="1">
    <location>
        <begin position="1"/>
        <end position="47"/>
    </location>
</feature>
<accession>A0A484KD13</accession>
<reference evidence="2 3" key="1">
    <citation type="submission" date="2018-04" db="EMBL/GenBank/DDBJ databases">
        <authorList>
            <person name="Vogel A."/>
        </authorList>
    </citation>
    <scope>NUCLEOTIDE SEQUENCE [LARGE SCALE GENOMIC DNA]</scope>
</reference>
<dbReference type="AlphaFoldDB" id="A0A484KD13"/>
<name>A0A484KD13_9ASTE</name>
<dbReference type="Proteomes" id="UP000595140">
    <property type="component" value="Unassembled WGS sequence"/>
</dbReference>
<dbReference type="EMBL" id="OOIL02000126">
    <property type="protein sequence ID" value="VFQ60839.1"/>
    <property type="molecule type" value="Genomic_DNA"/>
</dbReference>
<evidence type="ECO:0000313" key="3">
    <source>
        <dbReference type="Proteomes" id="UP000595140"/>
    </source>
</evidence>
<evidence type="ECO:0000256" key="1">
    <source>
        <dbReference type="SAM" id="MobiDB-lite"/>
    </source>
</evidence>
<gene>
    <name evidence="2" type="ORF">CCAM_LOCUS2615</name>
</gene>
<organism evidence="2 3">
    <name type="scientific">Cuscuta campestris</name>
    <dbReference type="NCBI Taxonomy" id="132261"/>
    <lineage>
        <taxon>Eukaryota</taxon>
        <taxon>Viridiplantae</taxon>
        <taxon>Streptophyta</taxon>
        <taxon>Embryophyta</taxon>
        <taxon>Tracheophyta</taxon>
        <taxon>Spermatophyta</taxon>
        <taxon>Magnoliopsida</taxon>
        <taxon>eudicotyledons</taxon>
        <taxon>Gunneridae</taxon>
        <taxon>Pentapetalae</taxon>
        <taxon>asterids</taxon>
        <taxon>lamiids</taxon>
        <taxon>Solanales</taxon>
        <taxon>Convolvulaceae</taxon>
        <taxon>Cuscuteae</taxon>
        <taxon>Cuscuta</taxon>
        <taxon>Cuscuta subgen. Grammica</taxon>
        <taxon>Cuscuta sect. Cleistogrammica</taxon>
    </lineage>
</organism>